<accession>A0A3D8J054</accession>
<gene>
    <name evidence="2" type="ORF">CQA58_05310</name>
</gene>
<feature type="transmembrane region" description="Helical" evidence="1">
    <location>
        <begin position="75"/>
        <end position="95"/>
    </location>
</feature>
<sequence length="138" mass="15999">MEILYFFLFCIALITPALLVFYDVCFPKFSLKILREKIFLKLGILGVYAYPLSPYCLSLILLTMIFLIQSRQKSPYDILCVVIVYIVCGLSLMFFEFEGENKVMPLLLLFIFALCVGLTLIVLYVLHFLKICKKAERD</sequence>
<reference evidence="2 3" key="1">
    <citation type="submission" date="2018-04" db="EMBL/GenBank/DDBJ databases">
        <title>Novel Campyloabacter and Helicobacter Species and Strains.</title>
        <authorList>
            <person name="Mannion A.J."/>
            <person name="Shen Z."/>
            <person name="Fox J.G."/>
        </authorList>
    </citation>
    <scope>NUCLEOTIDE SEQUENCE [LARGE SCALE GENOMIC DNA]</scope>
    <source>
        <strain evidence="2 3">MIT 04-9366</strain>
    </source>
</reference>
<comment type="caution">
    <text evidence="2">The sequence shown here is derived from an EMBL/GenBank/DDBJ whole genome shotgun (WGS) entry which is preliminary data.</text>
</comment>
<name>A0A3D8J054_9HELI</name>
<keyword evidence="1" id="KW-0812">Transmembrane</keyword>
<dbReference type="Proteomes" id="UP000257045">
    <property type="component" value="Unassembled WGS sequence"/>
</dbReference>
<feature type="transmembrane region" description="Helical" evidence="1">
    <location>
        <begin position="107"/>
        <end position="129"/>
    </location>
</feature>
<dbReference type="RefSeq" id="WP_115569685.1">
    <property type="nucleotide sequence ID" value="NZ_NXLV01000008.1"/>
</dbReference>
<evidence type="ECO:0000313" key="3">
    <source>
        <dbReference type="Proteomes" id="UP000257045"/>
    </source>
</evidence>
<keyword evidence="1" id="KW-1133">Transmembrane helix</keyword>
<protein>
    <submittedName>
        <fullName evidence="2">Uncharacterized protein</fullName>
    </submittedName>
</protein>
<evidence type="ECO:0000256" key="1">
    <source>
        <dbReference type="SAM" id="Phobius"/>
    </source>
</evidence>
<evidence type="ECO:0000313" key="2">
    <source>
        <dbReference type="EMBL" id="RDU70590.1"/>
    </source>
</evidence>
<proteinExistence type="predicted"/>
<feature type="transmembrane region" description="Helical" evidence="1">
    <location>
        <begin position="45"/>
        <end position="68"/>
    </location>
</feature>
<keyword evidence="1" id="KW-0472">Membrane</keyword>
<dbReference type="EMBL" id="NXLV01000008">
    <property type="protein sequence ID" value="RDU70590.1"/>
    <property type="molecule type" value="Genomic_DNA"/>
</dbReference>
<organism evidence="2 3">
    <name type="scientific">Helicobacter brantae</name>
    <dbReference type="NCBI Taxonomy" id="375927"/>
    <lineage>
        <taxon>Bacteria</taxon>
        <taxon>Pseudomonadati</taxon>
        <taxon>Campylobacterota</taxon>
        <taxon>Epsilonproteobacteria</taxon>
        <taxon>Campylobacterales</taxon>
        <taxon>Helicobacteraceae</taxon>
        <taxon>Helicobacter</taxon>
    </lineage>
</organism>
<dbReference type="AlphaFoldDB" id="A0A3D8J054"/>
<keyword evidence="3" id="KW-1185">Reference proteome</keyword>